<sequence>MNESNPNSYTSFDGHRRIATGSLHENALAVKKARESGAVGPILIFDDATGRSVDVDTRGSDEAVVARLTAAGRAEATHSSRCDESTSTGPRGRGRPKLGVVPREVTLLPRHWEWLAAQPGGASVALRKLVEEARRTRSEKDRVRMAHERAYHFMQAIAGDLPGFEEATRALFANELLRTRDLIDAWPRDVRDHAMRLAVVEELRGASTAVSAADIKESNT</sequence>
<dbReference type="RefSeq" id="WP_286798314.1">
    <property type="nucleotide sequence ID" value="NZ_QAIC01000034.1"/>
</dbReference>
<gene>
    <name evidence="2" type="ORF">DBA34_08660</name>
    <name evidence="3" type="ORF">DBB29_05760</name>
</gene>
<dbReference type="Proteomes" id="UP001172791">
    <property type="component" value="Unassembled WGS sequence"/>
</dbReference>
<comment type="caution">
    <text evidence="2">The sequence shown here is derived from an EMBL/GenBank/DDBJ whole genome shotgun (WGS) entry which is preliminary data.</text>
</comment>
<evidence type="ECO:0000313" key="3">
    <source>
        <dbReference type="EMBL" id="MDN4577621.1"/>
    </source>
</evidence>
<dbReference type="EMBL" id="QAID01000032">
    <property type="protein sequence ID" value="MDN4577621.1"/>
    <property type="molecule type" value="Genomic_DNA"/>
</dbReference>
<organism evidence="2 5">
    <name type="scientific">Pandoraea cepalis</name>
    <dbReference type="NCBI Taxonomy" id="2508294"/>
    <lineage>
        <taxon>Bacteria</taxon>
        <taxon>Pseudomonadati</taxon>
        <taxon>Pseudomonadota</taxon>
        <taxon>Betaproteobacteria</taxon>
        <taxon>Burkholderiales</taxon>
        <taxon>Burkholderiaceae</taxon>
        <taxon>Pandoraea</taxon>
    </lineage>
</organism>
<feature type="region of interest" description="Disordered" evidence="1">
    <location>
        <begin position="71"/>
        <end position="98"/>
    </location>
</feature>
<feature type="compositionally biased region" description="Basic and acidic residues" evidence="1">
    <location>
        <begin position="75"/>
        <end position="84"/>
    </location>
</feature>
<protein>
    <submittedName>
        <fullName evidence="2">DUF2239 domain-containing protein</fullName>
    </submittedName>
</protein>
<dbReference type="EMBL" id="QAIC01000034">
    <property type="protein sequence ID" value="MDN4573329.1"/>
    <property type="molecule type" value="Genomic_DNA"/>
</dbReference>
<keyword evidence="4" id="KW-1185">Reference proteome</keyword>
<name>A0AAW7MKP4_9BURK</name>
<evidence type="ECO:0000313" key="5">
    <source>
        <dbReference type="Proteomes" id="UP001172791"/>
    </source>
</evidence>
<dbReference type="Pfam" id="PF09998">
    <property type="entry name" value="DUF2239"/>
    <property type="match status" value="1"/>
</dbReference>
<evidence type="ECO:0000313" key="4">
    <source>
        <dbReference type="Proteomes" id="UP001172788"/>
    </source>
</evidence>
<dbReference type="AlphaFoldDB" id="A0AAW7MKP4"/>
<dbReference type="Proteomes" id="UP001172788">
    <property type="component" value="Unassembled WGS sequence"/>
</dbReference>
<reference evidence="2" key="1">
    <citation type="submission" date="2018-04" db="EMBL/GenBank/DDBJ databases">
        <authorList>
            <person name="Jy Z."/>
        </authorList>
    </citation>
    <scope>NUCLEOTIDE SEQUENCE</scope>
    <source>
        <strain evidence="3">AS13</strain>
        <strain evidence="2">LA18</strain>
    </source>
</reference>
<dbReference type="InterPro" id="IPR018715">
    <property type="entry name" value="DUF2239"/>
</dbReference>
<proteinExistence type="predicted"/>
<evidence type="ECO:0000313" key="2">
    <source>
        <dbReference type="EMBL" id="MDN4573329.1"/>
    </source>
</evidence>
<evidence type="ECO:0000256" key="1">
    <source>
        <dbReference type="SAM" id="MobiDB-lite"/>
    </source>
</evidence>
<accession>A0AAW7MKP4</accession>